<accession>A0A7W9VY13</accession>
<dbReference type="GO" id="GO:0103068">
    <property type="term" value="F:leukotriene C4 gamma-glutamyl transferase activity"/>
    <property type="evidence" value="ECO:0007669"/>
    <property type="project" value="UniProtKB-EC"/>
</dbReference>
<feature type="binding site" evidence="10">
    <location>
        <begin position="411"/>
        <end position="413"/>
    </location>
    <ligand>
        <name>L-glutamate</name>
        <dbReference type="ChEBI" id="CHEBI:29985"/>
    </ligand>
</feature>
<comment type="PTM">
    <text evidence="11">Cleaved by autocatalysis into a large and a small subunit.</text>
</comment>
<evidence type="ECO:0000256" key="7">
    <source>
        <dbReference type="ARBA" id="ARBA00023315"/>
    </source>
</evidence>
<dbReference type="InterPro" id="IPR043137">
    <property type="entry name" value="GGT_ssub_C"/>
</dbReference>
<dbReference type="SUPFAM" id="SSF56235">
    <property type="entry name" value="N-terminal nucleophile aminohydrolases (Ntn hydrolases)"/>
    <property type="match status" value="1"/>
</dbReference>
<evidence type="ECO:0000256" key="12">
    <source>
        <dbReference type="SAM" id="MobiDB-lite"/>
    </source>
</evidence>
<gene>
    <name evidence="13" type="ORF">HNR59_004128</name>
</gene>
<dbReference type="GO" id="GO:0006751">
    <property type="term" value="P:glutathione catabolic process"/>
    <property type="evidence" value="ECO:0007669"/>
    <property type="project" value="UniProtKB-UniRule"/>
</dbReference>
<feature type="active site" description="Nucleophile" evidence="9">
    <location>
        <position position="393"/>
    </location>
</feature>
<comment type="pathway">
    <text evidence="11">Sulfur metabolism; glutathione metabolism.</text>
</comment>
<comment type="subunit">
    <text evidence="11">This enzyme consists of two polypeptide chains, which are synthesized in precursor form from a single polypeptide.</text>
</comment>
<comment type="similarity">
    <text evidence="3 11">Belongs to the gamma-glutamyltransferase family.</text>
</comment>
<feature type="region of interest" description="Disordered" evidence="12">
    <location>
        <begin position="572"/>
        <end position="591"/>
    </location>
</feature>
<keyword evidence="14" id="KW-1185">Reference proteome</keyword>
<evidence type="ECO:0000256" key="6">
    <source>
        <dbReference type="ARBA" id="ARBA00023145"/>
    </source>
</evidence>
<dbReference type="Gene3D" id="1.10.246.130">
    <property type="match status" value="1"/>
</dbReference>
<reference evidence="13 14" key="1">
    <citation type="submission" date="2020-08" db="EMBL/GenBank/DDBJ databases">
        <title>Genomic Encyclopedia of Type Strains, Phase IV (KMG-IV): sequencing the most valuable type-strain genomes for metagenomic binning, comparative biology and taxonomic classification.</title>
        <authorList>
            <person name="Goeker M."/>
        </authorList>
    </citation>
    <scope>NUCLEOTIDE SEQUENCE [LARGE SCALE GENOMIC DNA]</scope>
    <source>
        <strain evidence="13 14">DSM 11099</strain>
    </source>
</reference>
<evidence type="ECO:0000256" key="10">
    <source>
        <dbReference type="PIRSR" id="PIRSR600101-2"/>
    </source>
</evidence>
<dbReference type="UniPathway" id="UPA00204"/>
<dbReference type="PANTHER" id="PTHR43199:SF1">
    <property type="entry name" value="GLUTATHIONE HYDROLASE PROENZYME"/>
    <property type="match status" value="1"/>
</dbReference>
<evidence type="ECO:0000256" key="1">
    <source>
        <dbReference type="ARBA" id="ARBA00001049"/>
    </source>
</evidence>
<keyword evidence="11" id="KW-0317">Glutathione biosynthesis</keyword>
<dbReference type="Proteomes" id="UP000533306">
    <property type="component" value="Unassembled WGS sequence"/>
</dbReference>
<dbReference type="GO" id="GO:0006750">
    <property type="term" value="P:glutathione biosynthetic process"/>
    <property type="evidence" value="ECO:0007669"/>
    <property type="project" value="UniProtKB-KW"/>
</dbReference>
<keyword evidence="4 11" id="KW-0808">Transferase</keyword>
<dbReference type="PRINTS" id="PR01210">
    <property type="entry name" value="GGTRANSPTASE"/>
</dbReference>
<dbReference type="InterPro" id="IPR043138">
    <property type="entry name" value="GGT_lsub"/>
</dbReference>
<dbReference type="NCBIfam" id="TIGR00066">
    <property type="entry name" value="g_glut_trans"/>
    <property type="match status" value="1"/>
</dbReference>
<dbReference type="InterPro" id="IPR000101">
    <property type="entry name" value="GGT_peptidase"/>
</dbReference>
<keyword evidence="5 11" id="KW-0378">Hydrolase</keyword>
<evidence type="ECO:0000256" key="2">
    <source>
        <dbReference type="ARBA" id="ARBA00001089"/>
    </source>
</evidence>
<dbReference type="GO" id="GO:0036374">
    <property type="term" value="F:glutathione hydrolase activity"/>
    <property type="evidence" value="ECO:0007669"/>
    <property type="project" value="UniProtKB-UniRule"/>
</dbReference>
<evidence type="ECO:0000256" key="3">
    <source>
        <dbReference type="ARBA" id="ARBA00009381"/>
    </source>
</evidence>
<name>A0A7W9VY13_9HYPH</name>
<evidence type="ECO:0000256" key="11">
    <source>
        <dbReference type="RuleBase" id="RU368036"/>
    </source>
</evidence>
<organism evidence="13 14">
    <name type="scientific">Aquamicrobium lusatiense</name>
    <dbReference type="NCBI Taxonomy" id="89772"/>
    <lineage>
        <taxon>Bacteria</taxon>
        <taxon>Pseudomonadati</taxon>
        <taxon>Pseudomonadota</taxon>
        <taxon>Alphaproteobacteria</taxon>
        <taxon>Hyphomicrobiales</taxon>
        <taxon>Phyllobacteriaceae</taxon>
        <taxon>Aquamicrobium</taxon>
    </lineage>
</organism>
<keyword evidence="7 11" id="KW-0012">Acyltransferase</keyword>
<dbReference type="InterPro" id="IPR029055">
    <property type="entry name" value="Ntn_hydrolases_N"/>
</dbReference>
<evidence type="ECO:0000256" key="5">
    <source>
        <dbReference type="ARBA" id="ARBA00022801"/>
    </source>
</evidence>
<protein>
    <recommendedName>
        <fullName evidence="11">Glutathione hydrolase proenzyme</fullName>
        <ecNumber evidence="11">2.3.2.2</ecNumber>
        <ecNumber evidence="11">3.4.19.13</ecNumber>
    </recommendedName>
    <component>
        <recommendedName>
            <fullName evidence="11">Glutathione hydrolase large chain</fullName>
        </recommendedName>
    </component>
    <component>
        <recommendedName>
            <fullName evidence="11">Glutathione hydrolase small chain</fullName>
        </recommendedName>
    </component>
</protein>
<dbReference type="EC" id="2.3.2.2" evidence="11"/>
<evidence type="ECO:0000313" key="13">
    <source>
        <dbReference type="EMBL" id="MBB6014732.1"/>
    </source>
</evidence>
<proteinExistence type="inferred from homology"/>
<dbReference type="AlphaFoldDB" id="A0A7W9VY13"/>
<dbReference type="InterPro" id="IPR051792">
    <property type="entry name" value="GGT_bact"/>
</dbReference>
<dbReference type="Pfam" id="PF01019">
    <property type="entry name" value="G_glu_transpept"/>
    <property type="match status" value="1"/>
</dbReference>
<comment type="catalytic activity">
    <reaction evidence="8 11">
        <text>an N-terminal (5-L-glutamyl)-[peptide] + an alpha-amino acid = 5-L-glutamyl amino acid + an N-terminal L-alpha-aminoacyl-[peptide]</text>
        <dbReference type="Rhea" id="RHEA:23904"/>
        <dbReference type="Rhea" id="RHEA-COMP:9780"/>
        <dbReference type="Rhea" id="RHEA-COMP:9795"/>
        <dbReference type="ChEBI" id="CHEBI:77644"/>
        <dbReference type="ChEBI" id="CHEBI:78597"/>
        <dbReference type="ChEBI" id="CHEBI:78599"/>
        <dbReference type="ChEBI" id="CHEBI:78608"/>
        <dbReference type="EC" id="2.3.2.2"/>
    </reaction>
</comment>
<evidence type="ECO:0000256" key="4">
    <source>
        <dbReference type="ARBA" id="ARBA00022679"/>
    </source>
</evidence>
<comment type="catalytic activity">
    <reaction evidence="1 11">
        <text>an S-substituted glutathione + H2O = an S-substituted L-cysteinylglycine + L-glutamate</text>
        <dbReference type="Rhea" id="RHEA:59468"/>
        <dbReference type="ChEBI" id="CHEBI:15377"/>
        <dbReference type="ChEBI" id="CHEBI:29985"/>
        <dbReference type="ChEBI" id="CHEBI:90779"/>
        <dbReference type="ChEBI" id="CHEBI:143103"/>
        <dbReference type="EC" id="3.4.19.13"/>
    </reaction>
</comment>
<dbReference type="PANTHER" id="PTHR43199">
    <property type="entry name" value="GLUTATHIONE HYDROLASE"/>
    <property type="match status" value="1"/>
</dbReference>
<comment type="catalytic activity">
    <reaction evidence="2 11">
        <text>glutathione + H2O = L-cysteinylglycine + L-glutamate</text>
        <dbReference type="Rhea" id="RHEA:28807"/>
        <dbReference type="ChEBI" id="CHEBI:15377"/>
        <dbReference type="ChEBI" id="CHEBI:29985"/>
        <dbReference type="ChEBI" id="CHEBI:57925"/>
        <dbReference type="ChEBI" id="CHEBI:61694"/>
        <dbReference type="EC" id="3.4.19.13"/>
    </reaction>
</comment>
<keyword evidence="6 11" id="KW-0865">Zymogen</keyword>
<sequence length="591" mass="62733">MRAARILTAVQHEDDQLEFRWGNRRKVASTNSNPSTTFACEKGPVTGTRGVAVTNHPLASAAAMEIFAAGGNAFDATVASLFALTVVEPMMVGIFGGGTSVVHLAGGDVHVYDGLATAPASTRPDSYTPVADSWPDYMETRGRENRVGPRAIAVPGNLIAWCEMAQEHGRLPLEQLLEPAIRHAEKGFLLSPYLATCIAEIAPDLLLDPAIAAIFMPGGLPLKAGDRLAQKDYAQTLRAIAEGGPAALLQGETGEKLRAFLNDSGTWVTEEDIRNYRVIRRDPVVGTYRGHEIIGPPPPCSGGVQTLQVLNLLEPTDVAASGFGTEATLHRLIEALKIAAADRLAVTADPAFVEVPLERLISKGYAAERAGDIDPDKARQQAARILTNESANTTHVTIADGEGNVVCSTQTINSLFGARVIIPGTGIIPNNYMYLFDPHPGKALSLAPGKRITSGITALIVRRDGKPAFALGLPGAHRIPASAMQGVINLIDHGMSLQEAVEAPRIFTWGQEVEVETGFPEATRQALADKGHTISPVDHVAGGMGAIRFHENGVMEGASCWRADGVPMAAGGGTARANTSFWPDPRRGRVY</sequence>
<dbReference type="EC" id="3.4.19.13" evidence="11"/>
<dbReference type="Gene3D" id="3.60.20.40">
    <property type="match status" value="1"/>
</dbReference>
<evidence type="ECO:0000256" key="8">
    <source>
        <dbReference type="ARBA" id="ARBA00047417"/>
    </source>
</evidence>
<dbReference type="EMBL" id="JACHEU010000009">
    <property type="protein sequence ID" value="MBB6014732.1"/>
    <property type="molecule type" value="Genomic_DNA"/>
</dbReference>
<comment type="caution">
    <text evidence="13">The sequence shown here is derived from an EMBL/GenBank/DDBJ whole genome shotgun (WGS) entry which is preliminary data.</text>
</comment>
<evidence type="ECO:0000313" key="14">
    <source>
        <dbReference type="Proteomes" id="UP000533306"/>
    </source>
</evidence>
<evidence type="ECO:0000256" key="9">
    <source>
        <dbReference type="PIRSR" id="PIRSR600101-1"/>
    </source>
</evidence>
<feature type="binding site" evidence="10">
    <location>
        <position position="476"/>
    </location>
    <ligand>
        <name>L-glutamate</name>
        <dbReference type="ChEBI" id="CHEBI:29985"/>
    </ligand>
</feature>